<name>A0A0A9Y323_LYGHE</name>
<dbReference type="EMBL" id="GBHO01017060">
    <property type="protein sequence ID" value="JAG26544.1"/>
    <property type="molecule type" value="Transcribed_RNA"/>
</dbReference>
<protein>
    <recommendedName>
        <fullName evidence="2">Succinate dehydrogenase assembly factor 4, mitochondrial</fullName>
    </recommendedName>
</protein>
<dbReference type="PANTHER" id="PTHR28524:SF3">
    <property type="entry name" value="SUCCINATE DEHYDROGENASE ASSEMBLY FACTOR 4, MITOCHONDRIAL"/>
    <property type="match status" value="1"/>
</dbReference>
<reference evidence="3" key="2">
    <citation type="submission" date="2014-07" db="EMBL/GenBank/DDBJ databases">
        <authorList>
            <person name="Hull J."/>
        </authorList>
    </citation>
    <scope>NUCLEOTIDE SEQUENCE</scope>
</reference>
<evidence type="ECO:0000313" key="3">
    <source>
        <dbReference type="EMBL" id="JAG26544.1"/>
    </source>
</evidence>
<dbReference type="PANTHER" id="PTHR28524">
    <property type="entry name" value="SUCCINATE DEHYDROGENASE ASSEMBLY FACTOR 4, MITOCHONDRIAL"/>
    <property type="match status" value="1"/>
</dbReference>
<evidence type="ECO:0000256" key="1">
    <source>
        <dbReference type="ARBA" id="ARBA00005701"/>
    </source>
</evidence>
<proteinExistence type="inferred from homology"/>
<dbReference type="Pfam" id="PF07896">
    <property type="entry name" value="DUF1674"/>
    <property type="match status" value="1"/>
</dbReference>
<dbReference type="EMBL" id="GBHO01012321">
    <property type="protein sequence ID" value="JAG31283.1"/>
    <property type="molecule type" value="Transcribed_RNA"/>
</dbReference>
<dbReference type="InterPro" id="IPR012875">
    <property type="entry name" value="SDHF4"/>
</dbReference>
<evidence type="ECO:0000256" key="2">
    <source>
        <dbReference type="ARBA" id="ARBA00022170"/>
    </source>
</evidence>
<dbReference type="AlphaFoldDB" id="A0A0A9Y323"/>
<accession>A0A0A9Y323</accession>
<comment type="similarity">
    <text evidence="1">Belongs to the SDHAF4 family.</text>
</comment>
<gene>
    <name evidence="3" type="ORF">CM83_19921</name>
    <name evidence="4" type="ORF">CM83_19923</name>
</gene>
<sequence>MYIKLVSLRMLPGVFYRNQVVVTFARTFTKQIPKIKGAADDVSNNTSTNIIKQVDDMNVKVVEQDNSEQSNIQMVEINGFNGPEPTRYGDFERSGRCYDF</sequence>
<evidence type="ECO:0000313" key="4">
    <source>
        <dbReference type="EMBL" id="JAG31283.1"/>
    </source>
</evidence>
<reference evidence="3" key="1">
    <citation type="journal article" date="2014" name="PLoS ONE">
        <title>Transcriptome-Based Identification of ABC Transporters in the Western Tarnished Plant Bug Lygus hesperus.</title>
        <authorList>
            <person name="Hull J.J."/>
            <person name="Chaney K."/>
            <person name="Geib S.M."/>
            <person name="Fabrick J.A."/>
            <person name="Brent C.S."/>
            <person name="Walsh D."/>
            <person name="Lavine L.C."/>
        </authorList>
    </citation>
    <scope>NUCLEOTIDE SEQUENCE</scope>
</reference>
<organism evidence="3">
    <name type="scientific">Lygus hesperus</name>
    <name type="common">Western plant bug</name>
    <dbReference type="NCBI Taxonomy" id="30085"/>
    <lineage>
        <taxon>Eukaryota</taxon>
        <taxon>Metazoa</taxon>
        <taxon>Ecdysozoa</taxon>
        <taxon>Arthropoda</taxon>
        <taxon>Hexapoda</taxon>
        <taxon>Insecta</taxon>
        <taxon>Pterygota</taxon>
        <taxon>Neoptera</taxon>
        <taxon>Paraneoptera</taxon>
        <taxon>Hemiptera</taxon>
        <taxon>Heteroptera</taxon>
        <taxon>Panheteroptera</taxon>
        <taxon>Cimicomorpha</taxon>
        <taxon>Miridae</taxon>
        <taxon>Mirini</taxon>
        <taxon>Lygus</taxon>
    </lineage>
</organism>